<keyword evidence="2" id="KW-1185">Reference proteome</keyword>
<protein>
    <submittedName>
        <fullName evidence="1">Uncharacterized protein</fullName>
    </submittedName>
</protein>
<evidence type="ECO:0000313" key="2">
    <source>
        <dbReference type="Proteomes" id="UP000243579"/>
    </source>
</evidence>
<gene>
    <name evidence="1" type="ORF">ACHHYP_07387</name>
</gene>
<dbReference type="EMBL" id="JNBR01000075">
    <property type="protein sequence ID" value="OQR99007.1"/>
    <property type="molecule type" value="Genomic_DNA"/>
</dbReference>
<dbReference type="AlphaFoldDB" id="A0A1V9ZM01"/>
<reference evidence="1 2" key="1">
    <citation type="journal article" date="2014" name="Genome Biol. Evol.">
        <title>The secreted proteins of Achlya hypogyna and Thraustotheca clavata identify the ancestral oomycete secretome and reveal gene acquisitions by horizontal gene transfer.</title>
        <authorList>
            <person name="Misner I."/>
            <person name="Blouin N."/>
            <person name="Leonard G."/>
            <person name="Richards T.A."/>
            <person name="Lane C.E."/>
        </authorList>
    </citation>
    <scope>NUCLEOTIDE SEQUENCE [LARGE SCALE GENOMIC DNA]</scope>
    <source>
        <strain evidence="1 2">ATCC 48635</strain>
    </source>
</reference>
<accession>A0A1V9ZM01</accession>
<sequence>MQWRRGALPSYNFVNHQLPQLPRRPALDAIAATILHKWASHMEVLDRPTTTAKLWQALMQQAQPNGSVPYREAPNAVCTAIYFELLQEIFKATFAAGTTVCDLVLGGLLNSVYRTYDAAKPFYDNQLYSGASDRPSVSREERASQNDHHVRAMYLHFSQLESSSQKDVVRDLVKPVLTPDVVTELWGMYLDAPVATTLRLPTAAAVHAHTFQRCLDAFDDDEKKAIVLTLAAAVDLRVIDPAEPPKAPPLARSNSHRMATLLKVADVARVLPKAAVAPRRPSITSGRKPTRLSVRRKSILPHAPSVLSPEALLEMLPTVQRSDMPEFPEVPDAQRLKDFVEDVGDDLVEIFTALKSGEFRSQQGAIADLAALLERQFDKSVGDVEDKTREPTVPTVVQLLKATPAALGSVLKQIPDLLVDTLSAQQGILKYCMVHCPRVVQHFLRLEASPDALEAWHATVKANAAGLTLLWSTETAESVDDVALSPLEAAYHWLHHHTADAAKVMLLNGDLTKALFVEMENETAAARQGTLHQFRLRNLLLELQELPTFRHLRDAAQLRGLDLAVKRDVAGVTQMLYALLLSDEHLRGLLAESPELTTALAMLSKPALTTLVTSDVTTWAPFFVQTVVDNEFLLLDAVLRRTQQLPGGPGLVDALRKVLAGEAGRWVGPEDVTPAEASAPEPTAAAKQVATQIGATVHVARALNMFRLGRSRWQQTLAQRAPAPAKAKGAVAKGIYHMPWLWKTFLVGDFAVARTRVPDLTLREVKKLVLDVLIEKLKIDELEVDGEDTVGDLAPFVCDYLMAKLQNRSLVGTQLQQLFRGCEVFHSDRRVAFFAAACGIQRALGRGMLKSYLKSLGHVLFGVVKVFRPDQRLAQLVDGSCVVSTDTVLQAAANVFANCFAAQDIGLFNDRVLGLRRVPPPEPRAKGSFVDLDEAMALFVAEWQTLEAQIDEQYIAAFNKFRGTGEFIGIEEFVKIVLHVTHGSVAPRDCRLIFYDMGEDMIDLKTLLRLTQQYDLRLSINHTPIALSTADRDALRASLGTSVVLSFEDELKQLVTCWTQIRPAIDKQLESVHQNGRTKDILRRHKRAVEDSVALLTSGAEGLSAKAAWDTFRTSVASLQAAVQAQKQFSTVYVQCHVRKWMHRLKRQQRSAADDRICAEDLKVPMKPADFSRRSSGRRASGAFDAIDLDAILPARRPHHPLGDEDRAKAIASALLSTGKKIG</sequence>
<dbReference type="Proteomes" id="UP000243579">
    <property type="component" value="Unassembled WGS sequence"/>
</dbReference>
<comment type="caution">
    <text evidence="1">The sequence shown here is derived from an EMBL/GenBank/DDBJ whole genome shotgun (WGS) entry which is preliminary data.</text>
</comment>
<organism evidence="1 2">
    <name type="scientific">Achlya hypogyna</name>
    <name type="common">Oomycete</name>
    <name type="synonym">Protoachlya hypogyna</name>
    <dbReference type="NCBI Taxonomy" id="1202772"/>
    <lineage>
        <taxon>Eukaryota</taxon>
        <taxon>Sar</taxon>
        <taxon>Stramenopiles</taxon>
        <taxon>Oomycota</taxon>
        <taxon>Saprolegniomycetes</taxon>
        <taxon>Saprolegniales</taxon>
        <taxon>Achlyaceae</taxon>
        <taxon>Achlya</taxon>
    </lineage>
</organism>
<proteinExistence type="predicted"/>
<evidence type="ECO:0000313" key="1">
    <source>
        <dbReference type="EMBL" id="OQR99007.1"/>
    </source>
</evidence>
<dbReference type="OrthoDB" id="125347at2759"/>
<name>A0A1V9ZM01_ACHHY</name>